<dbReference type="Pfam" id="PF00847">
    <property type="entry name" value="AP2"/>
    <property type="match status" value="1"/>
</dbReference>
<reference evidence="8" key="1">
    <citation type="submission" date="2020-12" db="EMBL/GenBank/DDBJ databases">
        <title>WGS assembly of Carya illinoinensis cv. Pawnee.</title>
        <authorList>
            <person name="Platts A."/>
            <person name="Shu S."/>
            <person name="Wright S."/>
            <person name="Barry K."/>
            <person name="Edger P."/>
            <person name="Pires J.C."/>
            <person name="Schmutz J."/>
        </authorList>
    </citation>
    <scope>NUCLEOTIDE SEQUENCE</scope>
    <source>
        <tissue evidence="8">Leaf</tissue>
    </source>
</reference>
<dbReference type="GO" id="GO:0003677">
    <property type="term" value="F:DNA binding"/>
    <property type="evidence" value="ECO:0007669"/>
    <property type="project" value="UniProtKB-KW"/>
</dbReference>
<dbReference type="InterPro" id="IPR036955">
    <property type="entry name" value="AP2/ERF_dom_sf"/>
</dbReference>
<evidence type="ECO:0000256" key="5">
    <source>
        <dbReference type="ARBA" id="ARBA00023242"/>
    </source>
</evidence>
<dbReference type="Proteomes" id="UP000811609">
    <property type="component" value="Chromosome 12"/>
</dbReference>
<evidence type="ECO:0000256" key="4">
    <source>
        <dbReference type="ARBA" id="ARBA00023163"/>
    </source>
</evidence>
<dbReference type="Proteomes" id="UP000811246">
    <property type="component" value="Chromosome 12"/>
</dbReference>
<dbReference type="EMBL" id="CM031836">
    <property type="protein sequence ID" value="KAG6684860.1"/>
    <property type="molecule type" value="Genomic_DNA"/>
</dbReference>
<evidence type="ECO:0000313" key="8">
    <source>
        <dbReference type="EMBL" id="KAG6633966.1"/>
    </source>
</evidence>
<dbReference type="SUPFAM" id="SSF54171">
    <property type="entry name" value="DNA-binding domain"/>
    <property type="match status" value="1"/>
</dbReference>
<evidence type="ECO:0000256" key="3">
    <source>
        <dbReference type="ARBA" id="ARBA00023125"/>
    </source>
</evidence>
<dbReference type="EMBL" id="CM031820">
    <property type="protein sequence ID" value="KAG6633966.1"/>
    <property type="molecule type" value="Genomic_DNA"/>
</dbReference>
<name>A0A8T1NPG2_CARIL</name>
<dbReference type="AlphaFoldDB" id="A0A8T1NPG2"/>
<dbReference type="GO" id="GO:0003700">
    <property type="term" value="F:DNA-binding transcription factor activity"/>
    <property type="evidence" value="ECO:0007669"/>
    <property type="project" value="InterPro"/>
</dbReference>
<evidence type="ECO:0000256" key="2">
    <source>
        <dbReference type="ARBA" id="ARBA00023015"/>
    </source>
</evidence>
<dbReference type="InterPro" id="IPR050913">
    <property type="entry name" value="AP2/ERF_ERF"/>
</dbReference>
<evidence type="ECO:0000256" key="1">
    <source>
        <dbReference type="ARBA" id="ARBA00004123"/>
    </source>
</evidence>
<keyword evidence="10" id="KW-1185">Reference proteome</keyword>
<dbReference type="CDD" id="cd00018">
    <property type="entry name" value="AP2"/>
    <property type="match status" value="1"/>
</dbReference>
<dbReference type="PROSITE" id="PS51032">
    <property type="entry name" value="AP2_ERF"/>
    <property type="match status" value="1"/>
</dbReference>
<comment type="caution">
    <text evidence="8">The sequence shown here is derived from an EMBL/GenBank/DDBJ whole genome shotgun (WGS) entry which is preliminary data.</text>
</comment>
<accession>A0A8T1NPG2</accession>
<keyword evidence="4" id="KW-0804">Transcription</keyword>
<feature type="domain" description="AP2/ERF" evidence="7">
    <location>
        <begin position="114"/>
        <end position="171"/>
    </location>
</feature>
<dbReference type="GO" id="GO:0005634">
    <property type="term" value="C:nucleus"/>
    <property type="evidence" value="ECO:0007669"/>
    <property type="project" value="UniProtKB-SubCell"/>
</dbReference>
<evidence type="ECO:0000313" key="9">
    <source>
        <dbReference type="EMBL" id="KAG6684860.1"/>
    </source>
</evidence>
<reference evidence="9" key="2">
    <citation type="submission" date="2021-01" db="EMBL/GenBank/DDBJ databases">
        <authorList>
            <person name="Lovell J.T."/>
            <person name="Bentley N."/>
            <person name="Bhattarai G."/>
            <person name="Jenkins J.W."/>
            <person name="Sreedasyam A."/>
            <person name="Alarcon Y."/>
            <person name="Bock C."/>
            <person name="Boston L."/>
            <person name="Carlson J."/>
            <person name="Cervantes K."/>
            <person name="Clermont K."/>
            <person name="Krom N."/>
            <person name="Kubenka K."/>
            <person name="Mamidi S."/>
            <person name="Mattison C."/>
            <person name="Monteros M."/>
            <person name="Pisani C."/>
            <person name="Plott C."/>
            <person name="Rajasekar S."/>
            <person name="Rhein H.S."/>
            <person name="Rohla C."/>
            <person name="Song M."/>
            <person name="Hilaire R.S."/>
            <person name="Shu S."/>
            <person name="Wells L."/>
            <person name="Wang X."/>
            <person name="Webber J."/>
            <person name="Heerema R.J."/>
            <person name="Klein P."/>
            <person name="Conner P."/>
            <person name="Grauke L."/>
            <person name="Grimwood J."/>
            <person name="Schmutz J."/>
            <person name="Randall J.J."/>
        </authorList>
    </citation>
    <scope>NUCLEOTIDE SEQUENCE</scope>
    <source>
        <tissue evidence="9">Leaf</tissue>
    </source>
</reference>
<dbReference type="PRINTS" id="PR00367">
    <property type="entry name" value="ETHRSPELEMNT"/>
</dbReference>
<evidence type="ECO:0000313" key="10">
    <source>
        <dbReference type="Proteomes" id="UP000811609"/>
    </source>
</evidence>
<dbReference type="PANTHER" id="PTHR31194">
    <property type="entry name" value="SHN SHINE , DNA BINDING / TRANSCRIPTION FACTOR"/>
    <property type="match status" value="1"/>
</dbReference>
<dbReference type="SMART" id="SM00380">
    <property type="entry name" value="AP2"/>
    <property type="match status" value="1"/>
</dbReference>
<dbReference type="FunFam" id="3.30.730.10:FF:000001">
    <property type="entry name" value="Ethylene-responsive transcription factor 2"/>
    <property type="match status" value="1"/>
</dbReference>
<keyword evidence="3" id="KW-0238">DNA-binding</keyword>
<evidence type="ECO:0000259" key="7">
    <source>
        <dbReference type="PROSITE" id="PS51032"/>
    </source>
</evidence>
<dbReference type="InterPro" id="IPR001471">
    <property type="entry name" value="AP2/ERF_dom"/>
</dbReference>
<keyword evidence="5" id="KW-0539">Nucleus</keyword>
<dbReference type="InterPro" id="IPR016177">
    <property type="entry name" value="DNA-bd_dom_sf"/>
</dbReference>
<organism evidence="8 10">
    <name type="scientific">Carya illinoinensis</name>
    <name type="common">Pecan</name>
    <dbReference type="NCBI Taxonomy" id="32201"/>
    <lineage>
        <taxon>Eukaryota</taxon>
        <taxon>Viridiplantae</taxon>
        <taxon>Streptophyta</taxon>
        <taxon>Embryophyta</taxon>
        <taxon>Tracheophyta</taxon>
        <taxon>Spermatophyta</taxon>
        <taxon>Magnoliopsida</taxon>
        <taxon>eudicotyledons</taxon>
        <taxon>Gunneridae</taxon>
        <taxon>Pentapetalae</taxon>
        <taxon>rosids</taxon>
        <taxon>fabids</taxon>
        <taxon>Fagales</taxon>
        <taxon>Juglandaceae</taxon>
        <taxon>Carya</taxon>
    </lineage>
</organism>
<proteinExistence type="predicted"/>
<comment type="subcellular location">
    <subcellularLocation>
        <location evidence="1">Nucleus</location>
    </subcellularLocation>
</comment>
<dbReference type="Gene3D" id="3.30.730.10">
    <property type="entry name" value="AP2/ERF domain"/>
    <property type="match status" value="1"/>
</dbReference>
<dbReference type="PANTHER" id="PTHR31194:SF218">
    <property type="entry name" value="AP2_ERF DOMAIN-CONTAINING PROTEIN"/>
    <property type="match status" value="1"/>
</dbReference>
<keyword evidence="2" id="KW-0805">Transcription regulation</keyword>
<feature type="compositionally biased region" description="Basic residues" evidence="6">
    <location>
        <begin position="88"/>
        <end position="98"/>
    </location>
</feature>
<gene>
    <name evidence="8" type="ORF">CIPAW_12G085600</name>
    <name evidence="9" type="ORF">I3842_12G084400</name>
</gene>
<sequence length="325" mass="36971">MNHHSVNAIPPIKYTEHRNIIKLVRPVPEDTKRRVVRISVTDGDATDSSSDEDGGEEVCFRRQRVKKFIDEITIESCSSQNDGVSRSRSTRSVRKKTARVSESRRALKVPGARKFRGVRQRPWGKWAAEIRDPLRRVRLWLGTYDTAEEAAMVYDNAAIQLRGPDAFTNFATPPTKHPTENKPMICSGYNSGEESHNNRLCSPTSVLRCSSPSNEEIELQSPEIIKEIVQVRDIQDESCMSENFLDFSEYSSFDSLIPNDIFDFESPAPSLFEKTSLGHNFFEEECGHEFLSSCENFGFDFSRWHVDDCFQDIGDIFGSDPLMAL</sequence>
<protein>
    <recommendedName>
        <fullName evidence="7">AP2/ERF domain-containing protein</fullName>
    </recommendedName>
</protein>
<dbReference type="OrthoDB" id="777519at2759"/>
<evidence type="ECO:0000256" key="6">
    <source>
        <dbReference type="SAM" id="MobiDB-lite"/>
    </source>
</evidence>
<feature type="region of interest" description="Disordered" evidence="6">
    <location>
        <begin position="79"/>
        <end position="104"/>
    </location>
</feature>